<dbReference type="OrthoDB" id="1046782at2759"/>
<accession>A0A0D2J727</accession>
<gene>
    <name evidence="2" type="ORF">Z518_05761</name>
</gene>
<dbReference type="Gene3D" id="3.20.20.190">
    <property type="entry name" value="Phosphatidylinositol (PI) phosphodiesterase"/>
    <property type="match status" value="1"/>
</dbReference>
<dbReference type="Pfam" id="PF00388">
    <property type="entry name" value="PI-PLC-X"/>
    <property type="match status" value="1"/>
</dbReference>
<dbReference type="SMART" id="SM00148">
    <property type="entry name" value="PLCXc"/>
    <property type="match status" value="1"/>
</dbReference>
<feature type="domain" description="Phosphatidylinositol-specific phospholipase C X" evidence="1">
    <location>
        <begin position="163"/>
        <end position="311"/>
    </location>
</feature>
<dbReference type="PANTHER" id="PTHR13593">
    <property type="match status" value="1"/>
</dbReference>
<name>A0A0D2J727_9EURO</name>
<dbReference type="GO" id="GO:0008081">
    <property type="term" value="F:phosphoric diester hydrolase activity"/>
    <property type="evidence" value="ECO:0007669"/>
    <property type="project" value="InterPro"/>
</dbReference>
<dbReference type="PANTHER" id="PTHR13593:SF113">
    <property type="entry name" value="SI:DKEY-266F7.9"/>
    <property type="match status" value="1"/>
</dbReference>
<dbReference type="EMBL" id="KN847478">
    <property type="protein sequence ID" value="KIX04890.1"/>
    <property type="molecule type" value="Genomic_DNA"/>
</dbReference>
<reference evidence="2 3" key="1">
    <citation type="submission" date="2015-01" db="EMBL/GenBank/DDBJ databases">
        <title>The Genome Sequence of Rhinocladiella mackenzie CBS 650.93.</title>
        <authorList>
            <consortium name="The Broad Institute Genomics Platform"/>
            <person name="Cuomo C."/>
            <person name="de Hoog S."/>
            <person name="Gorbushina A."/>
            <person name="Stielow B."/>
            <person name="Teixiera M."/>
            <person name="Abouelleil A."/>
            <person name="Chapman S.B."/>
            <person name="Priest M."/>
            <person name="Young S.K."/>
            <person name="Wortman J."/>
            <person name="Nusbaum C."/>
            <person name="Birren B."/>
        </authorList>
    </citation>
    <scope>NUCLEOTIDE SEQUENCE [LARGE SCALE GENOMIC DNA]</scope>
    <source>
        <strain evidence="2 3">CBS 650.93</strain>
    </source>
</reference>
<dbReference type="InterPro" id="IPR017946">
    <property type="entry name" value="PLC-like_Pdiesterase_TIM-brl"/>
</dbReference>
<dbReference type="CDD" id="cd08586">
    <property type="entry name" value="PI-PLCc_BcPLC_like"/>
    <property type="match status" value="1"/>
</dbReference>
<dbReference type="InterPro" id="IPR051057">
    <property type="entry name" value="PI-PLC_domain"/>
</dbReference>
<dbReference type="SUPFAM" id="SSF51695">
    <property type="entry name" value="PLC-like phosphodiesterases"/>
    <property type="match status" value="1"/>
</dbReference>
<dbReference type="GO" id="GO:0006629">
    <property type="term" value="P:lipid metabolic process"/>
    <property type="evidence" value="ECO:0007669"/>
    <property type="project" value="InterPro"/>
</dbReference>
<dbReference type="GeneID" id="25293832"/>
<dbReference type="AlphaFoldDB" id="A0A0D2J727"/>
<dbReference type="RefSeq" id="XP_013272026.1">
    <property type="nucleotide sequence ID" value="XM_013416572.1"/>
</dbReference>
<keyword evidence="3" id="KW-1185">Reference proteome</keyword>
<organism evidence="2 3">
    <name type="scientific">Rhinocladiella mackenziei CBS 650.93</name>
    <dbReference type="NCBI Taxonomy" id="1442369"/>
    <lineage>
        <taxon>Eukaryota</taxon>
        <taxon>Fungi</taxon>
        <taxon>Dikarya</taxon>
        <taxon>Ascomycota</taxon>
        <taxon>Pezizomycotina</taxon>
        <taxon>Eurotiomycetes</taxon>
        <taxon>Chaetothyriomycetidae</taxon>
        <taxon>Chaetothyriales</taxon>
        <taxon>Herpotrichiellaceae</taxon>
        <taxon>Rhinocladiella</taxon>
    </lineage>
</organism>
<evidence type="ECO:0000313" key="3">
    <source>
        <dbReference type="Proteomes" id="UP000053617"/>
    </source>
</evidence>
<dbReference type="PROSITE" id="PS50007">
    <property type="entry name" value="PIPLC_X_DOMAIN"/>
    <property type="match status" value="1"/>
</dbReference>
<dbReference type="Proteomes" id="UP000053617">
    <property type="component" value="Unassembled WGS sequence"/>
</dbReference>
<dbReference type="VEuPathDB" id="FungiDB:Z518_05761"/>
<proteinExistence type="predicted"/>
<dbReference type="HOGENOM" id="CLU_024117_2_0_1"/>
<dbReference type="InterPro" id="IPR000909">
    <property type="entry name" value="PLipase_C_PInositol-sp_X_dom"/>
</dbReference>
<evidence type="ECO:0000259" key="1">
    <source>
        <dbReference type="SMART" id="SM00148"/>
    </source>
</evidence>
<protein>
    <submittedName>
        <fullName evidence="2">Rhinocladiella mackenziei CBS 650.93 unplaced genomic scaffold supercont1.4, whole genome shotgun sequence</fullName>
    </submittedName>
</protein>
<sequence length="473" mass="52926">MAPPVTLRNVSNTPLTLVLIEHFDPPKNDSFQMSNVTTSLATVTNSIGLTNTTTRRAVPQIDADARPFATRDVSIKLPPFTVVPTDIKAVINKPDERLRLTFQTEMGGKHQMYCPVPTEETASLVALSPNPKVRFTGIYLPDTSFVALYNTSHLDSWMKDIPDKTPLGVLSIPGTHNSPTCHNAPPSVRCQAVSPTEQLKNGVRFFDIRVQVPEPYDPNSDKLNLVHAAFPIALSGAKHFRGLYNDILKFLKDHPSETLILSLKREGTGKGTDEQLSRILKNHYTNPREWYTEPRVPKLGEVRGRIVLLRRFVLEEPLRREWNGRGWGIDAHIWADNTPNALCPSGDVCVQDFYEVLERPSIEKKISYARDHLERSGCCIFEGDNVGDQKYPLYVNFLSASNFWNVGTWPEKIAAEVNPAITAHLCQKHMLGDQGRVKDGDWSTGVVVTDWVGLGGDWDIVRCIVGMNAKLIR</sequence>
<evidence type="ECO:0000313" key="2">
    <source>
        <dbReference type="EMBL" id="KIX04890.1"/>
    </source>
</evidence>